<reference evidence="1" key="1">
    <citation type="submission" date="2014-09" db="EMBL/GenBank/DDBJ databases">
        <authorList>
            <person name="Magalhaes I.L.F."/>
            <person name="Oliveira U."/>
            <person name="Santos F.R."/>
            <person name="Vidigal T.H.D.A."/>
            <person name="Brescovit A.D."/>
            <person name="Santos A.J."/>
        </authorList>
    </citation>
    <scope>NUCLEOTIDE SEQUENCE</scope>
    <source>
        <tissue evidence="1">Shoot tissue taken approximately 20 cm above the soil surface</tissue>
    </source>
</reference>
<dbReference type="AlphaFoldDB" id="A0A0A9C2V3"/>
<name>A0A0A9C2V3_ARUDO</name>
<dbReference type="EMBL" id="GBRH01232013">
    <property type="protein sequence ID" value="JAD65882.1"/>
    <property type="molecule type" value="Transcribed_RNA"/>
</dbReference>
<proteinExistence type="predicted"/>
<evidence type="ECO:0000313" key="1">
    <source>
        <dbReference type="EMBL" id="JAD65882.1"/>
    </source>
</evidence>
<organism evidence="1">
    <name type="scientific">Arundo donax</name>
    <name type="common">Giant reed</name>
    <name type="synonym">Donax arundinaceus</name>
    <dbReference type="NCBI Taxonomy" id="35708"/>
    <lineage>
        <taxon>Eukaryota</taxon>
        <taxon>Viridiplantae</taxon>
        <taxon>Streptophyta</taxon>
        <taxon>Embryophyta</taxon>
        <taxon>Tracheophyta</taxon>
        <taxon>Spermatophyta</taxon>
        <taxon>Magnoliopsida</taxon>
        <taxon>Liliopsida</taxon>
        <taxon>Poales</taxon>
        <taxon>Poaceae</taxon>
        <taxon>PACMAD clade</taxon>
        <taxon>Arundinoideae</taxon>
        <taxon>Arundineae</taxon>
        <taxon>Arundo</taxon>
    </lineage>
</organism>
<sequence>MLISVWIIAAVLFLVGISYMVRNQECYQKTPSNCILTRLCGLPL</sequence>
<reference evidence="1" key="2">
    <citation type="journal article" date="2015" name="Data Brief">
        <title>Shoot transcriptome of the giant reed, Arundo donax.</title>
        <authorList>
            <person name="Barrero R.A."/>
            <person name="Guerrero F.D."/>
            <person name="Moolhuijzen P."/>
            <person name="Goolsby J.A."/>
            <person name="Tidwell J."/>
            <person name="Bellgard S.E."/>
            <person name="Bellgard M.I."/>
        </authorList>
    </citation>
    <scope>NUCLEOTIDE SEQUENCE</scope>
    <source>
        <tissue evidence="1">Shoot tissue taken approximately 20 cm above the soil surface</tissue>
    </source>
</reference>
<accession>A0A0A9C2V3</accession>
<protein>
    <submittedName>
        <fullName evidence="1">Uncharacterized protein</fullName>
    </submittedName>
</protein>